<accession>A0A3N4HXS5</accession>
<evidence type="ECO:0000313" key="1">
    <source>
        <dbReference type="EMBL" id="RPA74474.1"/>
    </source>
</evidence>
<dbReference type="EMBL" id="ML119789">
    <property type="protein sequence ID" value="RPA74474.1"/>
    <property type="molecule type" value="Genomic_DNA"/>
</dbReference>
<reference evidence="1 2" key="1">
    <citation type="journal article" date="2018" name="Nat. Ecol. Evol.">
        <title>Pezizomycetes genomes reveal the molecular basis of ectomycorrhizal truffle lifestyle.</title>
        <authorList>
            <person name="Murat C."/>
            <person name="Payen T."/>
            <person name="Noel B."/>
            <person name="Kuo A."/>
            <person name="Morin E."/>
            <person name="Chen J."/>
            <person name="Kohler A."/>
            <person name="Krizsan K."/>
            <person name="Balestrini R."/>
            <person name="Da Silva C."/>
            <person name="Montanini B."/>
            <person name="Hainaut M."/>
            <person name="Levati E."/>
            <person name="Barry K.W."/>
            <person name="Belfiori B."/>
            <person name="Cichocki N."/>
            <person name="Clum A."/>
            <person name="Dockter R.B."/>
            <person name="Fauchery L."/>
            <person name="Guy J."/>
            <person name="Iotti M."/>
            <person name="Le Tacon F."/>
            <person name="Lindquist E.A."/>
            <person name="Lipzen A."/>
            <person name="Malagnac F."/>
            <person name="Mello A."/>
            <person name="Molinier V."/>
            <person name="Miyauchi S."/>
            <person name="Poulain J."/>
            <person name="Riccioni C."/>
            <person name="Rubini A."/>
            <person name="Sitrit Y."/>
            <person name="Splivallo R."/>
            <person name="Traeger S."/>
            <person name="Wang M."/>
            <person name="Zifcakova L."/>
            <person name="Wipf D."/>
            <person name="Zambonelli A."/>
            <person name="Paolocci F."/>
            <person name="Nowrousian M."/>
            <person name="Ottonello S."/>
            <person name="Baldrian P."/>
            <person name="Spatafora J.W."/>
            <person name="Henrissat B."/>
            <person name="Nagy L.G."/>
            <person name="Aury J.M."/>
            <person name="Wincker P."/>
            <person name="Grigoriev I.V."/>
            <person name="Bonfante P."/>
            <person name="Martin F.M."/>
        </authorList>
    </citation>
    <scope>NUCLEOTIDE SEQUENCE [LARGE SCALE GENOMIC DNA]</scope>
    <source>
        <strain evidence="1 2">RN42</strain>
    </source>
</reference>
<proteinExistence type="predicted"/>
<sequence length="262" mass="30675">MPPTSSSACQRMLPTRAERNASNKALAYICKCQKKVAKDPNWGLPPLHEHKSPFITPSEQAEKLEILRRRPLHQHYYYIEFLNNLTELISFLRTDAKGQSEGDTWVKIKLQMWFTNWKLAIQHNLSVQYFTLGDTYIEELRLGYFEYLRKPHGIDEFKCFDNFADRLGRGMVRDDQRELLAMALESWVNWFEGCLAALAELEKEGVEAVEKVWQRFTEHVEDVGAILVPLVLFFLNLRSESIEARIWRYLQDDSGHDSDNDM</sequence>
<name>A0A3N4HXS5_ASCIM</name>
<organism evidence="1 2">
    <name type="scientific">Ascobolus immersus RN42</name>
    <dbReference type="NCBI Taxonomy" id="1160509"/>
    <lineage>
        <taxon>Eukaryota</taxon>
        <taxon>Fungi</taxon>
        <taxon>Dikarya</taxon>
        <taxon>Ascomycota</taxon>
        <taxon>Pezizomycotina</taxon>
        <taxon>Pezizomycetes</taxon>
        <taxon>Pezizales</taxon>
        <taxon>Ascobolaceae</taxon>
        <taxon>Ascobolus</taxon>
    </lineage>
</organism>
<gene>
    <name evidence="1" type="ORF">BJ508DRAFT_35039</name>
</gene>
<protein>
    <submittedName>
        <fullName evidence="1">Uncharacterized protein</fullName>
    </submittedName>
</protein>
<evidence type="ECO:0000313" key="2">
    <source>
        <dbReference type="Proteomes" id="UP000275078"/>
    </source>
</evidence>
<dbReference type="Proteomes" id="UP000275078">
    <property type="component" value="Unassembled WGS sequence"/>
</dbReference>
<dbReference type="AlphaFoldDB" id="A0A3N4HXS5"/>
<keyword evidence="2" id="KW-1185">Reference proteome</keyword>